<gene>
    <name evidence="1" type="ORF">CYMTET_26101</name>
</gene>
<comment type="caution">
    <text evidence="1">The sequence shown here is derived from an EMBL/GenBank/DDBJ whole genome shotgun (WGS) entry which is preliminary data.</text>
</comment>
<evidence type="ECO:0000313" key="2">
    <source>
        <dbReference type="Proteomes" id="UP001190700"/>
    </source>
</evidence>
<organism evidence="1 2">
    <name type="scientific">Cymbomonas tetramitiformis</name>
    <dbReference type="NCBI Taxonomy" id="36881"/>
    <lineage>
        <taxon>Eukaryota</taxon>
        <taxon>Viridiplantae</taxon>
        <taxon>Chlorophyta</taxon>
        <taxon>Pyramimonadophyceae</taxon>
        <taxon>Pyramimonadales</taxon>
        <taxon>Pyramimonadaceae</taxon>
        <taxon>Cymbomonas</taxon>
    </lineage>
</organism>
<name>A0AAE0FTB0_9CHLO</name>
<dbReference type="EMBL" id="LGRX02014075">
    <property type="protein sequence ID" value="KAK3265208.1"/>
    <property type="molecule type" value="Genomic_DNA"/>
</dbReference>
<protein>
    <submittedName>
        <fullName evidence="1">Uncharacterized protein</fullName>
    </submittedName>
</protein>
<accession>A0AAE0FTB0</accession>
<keyword evidence="2" id="KW-1185">Reference proteome</keyword>
<proteinExistence type="predicted"/>
<dbReference type="AlphaFoldDB" id="A0AAE0FTB0"/>
<reference evidence="1 2" key="1">
    <citation type="journal article" date="2015" name="Genome Biol. Evol.">
        <title>Comparative Genomics of a Bacterivorous Green Alga Reveals Evolutionary Causalities and Consequences of Phago-Mixotrophic Mode of Nutrition.</title>
        <authorList>
            <person name="Burns J.A."/>
            <person name="Paasch A."/>
            <person name="Narechania A."/>
            <person name="Kim E."/>
        </authorList>
    </citation>
    <scope>NUCLEOTIDE SEQUENCE [LARGE SCALE GENOMIC DNA]</scope>
    <source>
        <strain evidence="1 2">PLY_AMNH</strain>
    </source>
</reference>
<sequence length="161" mass="16990">METVPGAPPIDEFISEITDAFRMIDSLARAMEHNQGKKRGGAYWKRFAKGKSPNIRSSFLNSPAVQQHRGQEMLAFFLNGGGHRRRREVSSDASHPIEIEAPPHLELQAQAPGGVTGGDPGVHNIHTVAAPIMAAAVDHEAQAPGGVTGGALGSGRLQAAS</sequence>
<evidence type="ECO:0000313" key="1">
    <source>
        <dbReference type="EMBL" id="KAK3265208.1"/>
    </source>
</evidence>
<dbReference type="Proteomes" id="UP001190700">
    <property type="component" value="Unassembled WGS sequence"/>
</dbReference>